<proteinExistence type="predicted"/>
<evidence type="ECO:0000313" key="2">
    <source>
        <dbReference type="Proteomes" id="UP001487740"/>
    </source>
</evidence>
<dbReference type="AlphaFoldDB" id="A0AAW0UK85"/>
<organism evidence="1 2">
    <name type="scientific">Scylla paramamosain</name>
    <name type="common">Mud crab</name>
    <dbReference type="NCBI Taxonomy" id="85552"/>
    <lineage>
        <taxon>Eukaryota</taxon>
        <taxon>Metazoa</taxon>
        <taxon>Ecdysozoa</taxon>
        <taxon>Arthropoda</taxon>
        <taxon>Crustacea</taxon>
        <taxon>Multicrustacea</taxon>
        <taxon>Malacostraca</taxon>
        <taxon>Eumalacostraca</taxon>
        <taxon>Eucarida</taxon>
        <taxon>Decapoda</taxon>
        <taxon>Pleocyemata</taxon>
        <taxon>Brachyura</taxon>
        <taxon>Eubrachyura</taxon>
        <taxon>Portunoidea</taxon>
        <taxon>Portunidae</taxon>
        <taxon>Portuninae</taxon>
        <taxon>Scylla</taxon>
    </lineage>
</organism>
<name>A0AAW0UK85_SCYPA</name>
<sequence>MLKQLNQTTASNSFSSVEVLFPKTQPLHNDKVWTVSNSRNAAIGFCKPWTRHLTFGWHRVTRGHFKGT</sequence>
<protein>
    <submittedName>
        <fullName evidence="1">Uncharacterized protein</fullName>
    </submittedName>
</protein>
<keyword evidence="2" id="KW-1185">Reference proteome</keyword>
<dbReference type="Proteomes" id="UP001487740">
    <property type="component" value="Unassembled WGS sequence"/>
</dbReference>
<gene>
    <name evidence="1" type="ORF">O3P69_003275</name>
</gene>
<comment type="caution">
    <text evidence="1">The sequence shown here is derived from an EMBL/GenBank/DDBJ whole genome shotgun (WGS) entry which is preliminary data.</text>
</comment>
<reference evidence="1 2" key="1">
    <citation type="submission" date="2023-03" db="EMBL/GenBank/DDBJ databases">
        <title>High-quality genome of Scylla paramamosain provides insights in environmental adaptation.</title>
        <authorList>
            <person name="Zhang L."/>
        </authorList>
    </citation>
    <scope>NUCLEOTIDE SEQUENCE [LARGE SCALE GENOMIC DNA]</scope>
    <source>
        <strain evidence="1">LZ_2023a</strain>
        <tissue evidence="1">Muscle</tissue>
    </source>
</reference>
<dbReference type="EMBL" id="JARAKH010000010">
    <property type="protein sequence ID" value="KAK8400495.1"/>
    <property type="molecule type" value="Genomic_DNA"/>
</dbReference>
<accession>A0AAW0UK85</accession>
<evidence type="ECO:0000313" key="1">
    <source>
        <dbReference type="EMBL" id="KAK8400495.1"/>
    </source>
</evidence>